<feature type="compositionally biased region" description="Polar residues" evidence="1">
    <location>
        <begin position="90"/>
        <end position="104"/>
    </location>
</feature>
<gene>
    <name evidence="2" type="ORF">EX30DRAFT_378651</name>
</gene>
<dbReference type="InParanoid" id="A0A4S2MVT2"/>
<dbReference type="InterPro" id="IPR027417">
    <property type="entry name" value="P-loop_NTPase"/>
</dbReference>
<protein>
    <recommendedName>
        <fullName evidence="4">G domain-containing protein</fullName>
    </recommendedName>
</protein>
<evidence type="ECO:0000313" key="2">
    <source>
        <dbReference type="EMBL" id="TGZ80742.1"/>
    </source>
</evidence>
<keyword evidence="3" id="KW-1185">Reference proteome</keyword>
<evidence type="ECO:0000256" key="1">
    <source>
        <dbReference type="SAM" id="MobiDB-lite"/>
    </source>
</evidence>
<dbReference type="AlphaFoldDB" id="A0A4S2MVT2"/>
<accession>A0A4S2MVT2</accession>
<dbReference type="SUPFAM" id="SSF52540">
    <property type="entry name" value="P-loop containing nucleoside triphosphate hydrolases"/>
    <property type="match status" value="1"/>
</dbReference>
<dbReference type="PANTHER" id="PTHR32046:SF11">
    <property type="entry name" value="IMMUNE-ASSOCIATED NUCLEOTIDE-BINDING PROTEIN 10-LIKE"/>
    <property type="match status" value="1"/>
</dbReference>
<dbReference type="PANTHER" id="PTHR32046">
    <property type="entry name" value="G DOMAIN-CONTAINING PROTEIN"/>
    <property type="match status" value="1"/>
</dbReference>
<name>A0A4S2MVT2_9PEZI</name>
<proteinExistence type="predicted"/>
<dbReference type="EMBL" id="ML220123">
    <property type="protein sequence ID" value="TGZ80742.1"/>
    <property type="molecule type" value="Genomic_DNA"/>
</dbReference>
<dbReference type="Proteomes" id="UP000298138">
    <property type="component" value="Unassembled WGS sequence"/>
</dbReference>
<dbReference type="Gene3D" id="3.40.50.300">
    <property type="entry name" value="P-loop containing nucleotide triphosphate hydrolases"/>
    <property type="match status" value="1"/>
</dbReference>
<dbReference type="STRING" id="341454.A0A4S2MVT2"/>
<reference evidence="2 3" key="1">
    <citation type="submission" date="2019-04" db="EMBL/GenBank/DDBJ databases">
        <title>Comparative genomics and transcriptomics to analyze fruiting body development in filamentous ascomycetes.</title>
        <authorList>
            <consortium name="DOE Joint Genome Institute"/>
            <person name="Lutkenhaus R."/>
            <person name="Traeger S."/>
            <person name="Breuer J."/>
            <person name="Kuo A."/>
            <person name="Lipzen A."/>
            <person name="Pangilinan J."/>
            <person name="Dilworth D."/>
            <person name="Sandor L."/>
            <person name="Poggeler S."/>
            <person name="Barry K."/>
            <person name="Grigoriev I.V."/>
            <person name="Nowrousian M."/>
        </authorList>
    </citation>
    <scope>NUCLEOTIDE SEQUENCE [LARGE SCALE GENOMIC DNA]</scope>
    <source>
        <strain evidence="2 3">CBS 389.68</strain>
    </source>
</reference>
<organism evidence="2 3">
    <name type="scientific">Ascodesmis nigricans</name>
    <dbReference type="NCBI Taxonomy" id="341454"/>
    <lineage>
        <taxon>Eukaryota</taxon>
        <taxon>Fungi</taxon>
        <taxon>Dikarya</taxon>
        <taxon>Ascomycota</taxon>
        <taxon>Pezizomycotina</taxon>
        <taxon>Pezizomycetes</taxon>
        <taxon>Pezizales</taxon>
        <taxon>Ascodesmidaceae</taxon>
        <taxon>Ascodesmis</taxon>
    </lineage>
</organism>
<evidence type="ECO:0000313" key="3">
    <source>
        <dbReference type="Proteomes" id="UP000298138"/>
    </source>
</evidence>
<dbReference type="OrthoDB" id="8954335at2759"/>
<sequence length="363" mass="41463">MLEKLRMLTPYEAMTILILGGIGVGKSTFINVLVNYFAFEPLDALKTKPLSWFIPFSFSVQQPDPKNPNWKFIEFMITEKENEISGQGRPMSSLNDVSDPGQSSTQKTMVYSAQIGNTTLRLFDTPGISDIRGMARIRIALNSNTVYCFDSESFCYLAARHRGFDFGYHEEAASCWETSAKEAQRLIQYFRSRTPHLVKETINLNQTGKVLTSLTRSMAYITRTINDSIARNQDHIVALSNGKIKMADLASRLKVKTLQIKVVPLKHPRTLSHAMVEIDDEKIKFAIEEAKSDLDKREIMIKQIKDFIVELKNEYDMIREVAVKLCIFLKNNSITPYNDATLDYLKHLICEEQWKLEALKPGE</sequence>
<feature type="region of interest" description="Disordered" evidence="1">
    <location>
        <begin position="85"/>
        <end position="104"/>
    </location>
</feature>
<evidence type="ECO:0008006" key="4">
    <source>
        <dbReference type="Google" id="ProtNLM"/>
    </source>
</evidence>